<evidence type="ECO:0000256" key="1">
    <source>
        <dbReference type="SAM" id="MobiDB-lite"/>
    </source>
</evidence>
<protein>
    <submittedName>
        <fullName evidence="2">Uncharacterized protein</fullName>
    </submittedName>
</protein>
<accession>A0A5E4Z686</accession>
<evidence type="ECO:0000313" key="2">
    <source>
        <dbReference type="EMBL" id="VVE56626.1"/>
    </source>
</evidence>
<name>A0A5E4Z686_9BURK</name>
<dbReference type="Proteomes" id="UP000343317">
    <property type="component" value="Unassembled WGS sequence"/>
</dbReference>
<dbReference type="AlphaFoldDB" id="A0A5E4Z686"/>
<evidence type="ECO:0000313" key="3">
    <source>
        <dbReference type="Proteomes" id="UP000343317"/>
    </source>
</evidence>
<gene>
    <name evidence="2" type="ORF">PHO31112_05102</name>
</gene>
<keyword evidence="3" id="KW-1185">Reference proteome</keyword>
<proteinExistence type="predicted"/>
<reference evidence="2 3" key="1">
    <citation type="submission" date="2019-08" db="EMBL/GenBank/DDBJ databases">
        <authorList>
            <person name="Peeters C."/>
        </authorList>
    </citation>
    <scope>NUCLEOTIDE SEQUENCE [LARGE SCALE GENOMIC DNA]</scope>
    <source>
        <strain evidence="2 3">LMG 31112</strain>
    </source>
</reference>
<feature type="region of interest" description="Disordered" evidence="1">
    <location>
        <begin position="41"/>
        <end position="70"/>
    </location>
</feature>
<dbReference type="EMBL" id="CABPSM010000025">
    <property type="protein sequence ID" value="VVE56626.1"/>
    <property type="molecule type" value="Genomic_DNA"/>
</dbReference>
<organism evidence="2 3">
    <name type="scientific">Pandoraea horticolens</name>
    <dbReference type="NCBI Taxonomy" id="2508298"/>
    <lineage>
        <taxon>Bacteria</taxon>
        <taxon>Pseudomonadati</taxon>
        <taxon>Pseudomonadota</taxon>
        <taxon>Betaproteobacteria</taxon>
        <taxon>Burkholderiales</taxon>
        <taxon>Burkholderiaceae</taxon>
        <taxon>Pandoraea</taxon>
    </lineage>
</organism>
<sequence>MSEKLIEKSELESDQGATLKIERIILSSYASSLLRAQPAAKSASRCSTTNDLHDQRVQVGTGRAIESTAQ</sequence>